<dbReference type="Proteomes" id="UP000485058">
    <property type="component" value="Unassembled WGS sequence"/>
</dbReference>
<organism evidence="2 3">
    <name type="scientific">Haematococcus lacustris</name>
    <name type="common">Green alga</name>
    <name type="synonym">Haematococcus pluvialis</name>
    <dbReference type="NCBI Taxonomy" id="44745"/>
    <lineage>
        <taxon>Eukaryota</taxon>
        <taxon>Viridiplantae</taxon>
        <taxon>Chlorophyta</taxon>
        <taxon>core chlorophytes</taxon>
        <taxon>Chlorophyceae</taxon>
        <taxon>CS clade</taxon>
        <taxon>Chlamydomonadales</taxon>
        <taxon>Haematococcaceae</taxon>
        <taxon>Haematococcus</taxon>
    </lineage>
</organism>
<dbReference type="AlphaFoldDB" id="A0A6A0A261"/>
<dbReference type="SUPFAM" id="SSF56112">
    <property type="entry name" value="Protein kinase-like (PK-like)"/>
    <property type="match status" value="1"/>
</dbReference>
<proteinExistence type="predicted"/>
<comment type="caution">
    <text evidence="2">The sequence shown here is derived from an EMBL/GenBank/DDBJ whole genome shotgun (WGS) entry which is preliminary data.</text>
</comment>
<keyword evidence="2" id="KW-0808">Transferase</keyword>
<name>A0A6A0A261_HAELA</name>
<dbReference type="InterPro" id="IPR008271">
    <property type="entry name" value="Ser/Thr_kinase_AS"/>
</dbReference>
<evidence type="ECO:0000259" key="1">
    <source>
        <dbReference type="PROSITE" id="PS50011"/>
    </source>
</evidence>
<accession>A0A6A0A261</accession>
<dbReference type="PROSITE" id="PS50011">
    <property type="entry name" value="PROTEIN_KINASE_DOM"/>
    <property type="match status" value="1"/>
</dbReference>
<dbReference type="Pfam" id="PF00069">
    <property type="entry name" value="Pkinase"/>
    <property type="match status" value="1"/>
</dbReference>
<protein>
    <submittedName>
        <fullName evidence="2">Probable serine/threonine-protein kinase kinY</fullName>
    </submittedName>
</protein>
<sequence>MAYIHSRNIIHRDLKPDNVLLQDSPDGVVAKVCRAVGG</sequence>
<dbReference type="Gene3D" id="1.10.510.10">
    <property type="entry name" value="Transferase(Phosphotransferase) domain 1"/>
    <property type="match status" value="1"/>
</dbReference>
<dbReference type="InterPro" id="IPR000719">
    <property type="entry name" value="Prot_kinase_dom"/>
</dbReference>
<reference evidence="2 3" key="1">
    <citation type="submission" date="2020-02" db="EMBL/GenBank/DDBJ databases">
        <title>Draft genome sequence of Haematococcus lacustris strain NIES-144.</title>
        <authorList>
            <person name="Morimoto D."/>
            <person name="Nakagawa S."/>
            <person name="Yoshida T."/>
            <person name="Sawayama S."/>
        </authorList>
    </citation>
    <scope>NUCLEOTIDE SEQUENCE [LARGE SCALE GENOMIC DNA]</scope>
    <source>
        <strain evidence="2 3">NIES-144</strain>
    </source>
</reference>
<feature type="non-terminal residue" evidence="2">
    <location>
        <position position="38"/>
    </location>
</feature>
<dbReference type="InterPro" id="IPR011009">
    <property type="entry name" value="Kinase-like_dom_sf"/>
</dbReference>
<evidence type="ECO:0000313" key="2">
    <source>
        <dbReference type="EMBL" id="GFH26096.1"/>
    </source>
</evidence>
<dbReference type="EMBL" id="BLLF01003019">
    <property type="protein sequence ID" value="GFH26096.1"/>
    <property type="molecule type" value="Genomic_DNA"/>
</dbReference>
<keyword evidence="2" id="KW-0418">Kinase</keyword>
<keyword evidence="3" id="KW-1185">Reference proteome</keyword>
<dbReference type="GO" id="GO:0004672">
    <property type="term" value="F:protein kinase activity"/>
    <property type="evidence" value="ECO:0007669"/>
    <property type="project" value="InterPro"/>
</dbReference>
<gene>
    <name evidence="2" type="ORF">HaLaN_24183</name>
</gene>
<evidence type="ECO:0000313" key="3">
    <source>
        <dbReference type="Proteomes" id="UP000485058"/>
    </source>
</evidence>
<dbReference type="GO" id="GO:0005524">
    <property type="term" value="F:ATP binding"/>
    <property type="evidence" value="ECO:0007669"/>
    <property type="project" value="InterPro"/>
</dbReference>
<feature type="domain" description="Protein kinase" evidence="1">
    <location>
        <begin position="1"/>
        <end position="38"/>
    </location>
</feature>
<dbReference type="PROSITE" id="PS00108">
    <property type="entry name" value="PROTEIN_KINASE_ST"/>
    <property type="match status" value="1"/>
</dbReference>